<dbReference type="AlphaFoldDB" id="A0AB37URC9"/>
<dbReference type="RefSeq" id="WP_106169636.1">
    <property type="nucleotide sequence ID" value="NZ_JAVKZF010000002.1"/>
</dbReference>
<dbReference type="Gene3D" id="3.40.190.10">
    <property type="entry name" value="Periplasmic binding protein-like II"/>
    <property type="match status" value="2"/>
</dbReference>
<dbReference type="PANTHER" id="PTHR30570:SF1">
    <property type="entry name" value="PHOSPHATE-BINDING PROTEIN PSTS"/>
    <property type="match status" value="1"/>
</dbReference>
<feature type="domain" description="PBP" evidence="3">
    <location>
        <begin position="136"/>
        <end position="371"/>
    </location>
</feature>
<dbReference type="EMBL" id="RSCK01000004">
    <property type="protein sequence ID" value="RUT14000.1"/>
    <property type="molecule type" value="Genomic_DNA"/>
</dbReference>
<sequence length="385" mass="41918">MNQISSNRRIVCPQCGYDDNPFTANHCLNCNSRLRSQSADGGDRDSLSRRNSIPWSVIPLAGLLLVTLGLFVLWRNSQPPTPPSSQPLTSQADFPREWQLYNSLRDVPDVPEGVFLYGGAMASAALRAKNIQSEITRAHPKFRLLYTDPLNVSPDSGKGIEMTANGEISFSESFRPIQQSEYNIVRSRGYTLKQVPVALGGIAFYSHPGVKLSGISLGQIQEIYSGKITNWRQLGGSNLPIVPVSQDPDAKASTSFLLQGMPSSQRRFGKNVQIVRDTTSAIRKVAAIPGGIGYGAQALVVGQQTVEPLSLAKGRSRNYVPAAAPDGTVNQQALLDGSYPLIRRIFVVYREDGSLDEVAGRAYANLLLSTEGQKLVDRAGYVPIR</sequence>
<dbReference type="InterPro" id="IPR024370">
    <property type="entry name" value="PBP_domain"/>
</dbReference>
<organism evidence="4 5">
    <name type="scientific">Chroococcidiopsis cubana SAG 39.79</name>
    <dbReference type="NCBI Taxonomy" id="388085"/>
    <lineage>
        <taxon>Bacteria</taxon>
        <taxon>Bacillati</taxon>
        <taxon>Cyanobacteriota</taxon>
        <taxon>Cyanophyceae</taxon>
        <taxon>Chroococcidiopsidales</taxon>
        <taxon>Chroococcidiopsidaceae</taxon>
        <taxon>Chroococcidiopsis</taxon>
    </lineage>
</organism>
<feature type="transmembrane region" description="Helical" evidence="2">
    <location>
        <begin position="53"/>
        <end position="74"/>
    </location>
</feature>
<evidence type="ECO:0000313" key="4">
    <source>
        <dbReference type="EMBL" id="RUT14000.1"/>
    </source>
</evidence>
<keyword evidence="1" id="KW-0732">Signal</keyword>
<dbReference type="Proteomes" id="UP000282574">
    <property type="component" value="Unassembled WGS sequence"/>
</dbReference>
<keyword evidence="2" id="KW-1133">Transmembrane helix</keyword>
<name>A0AB37URC9_9CYAN</name>
<keyword evidence="2" id="KW-0812">Transmembrane</keyword>
<evidence type="ECO:0000259" key="3">
    <source>
        <dbReference type="Pfam" id="PF12849"/>
    </source>
</evidence>
<keyword evidence="5" id="KW-1185">Reference proteome</keyword>
<accession>A0AB37URC9</accession>
<proteinExistence type="predicted"/>
<dbReference type="Pfam" id="PF12849">
    <property type="entry name" value="PBP_like_2"/>
    <property type="match status" value="1"/>
</dbReference>
<dbReference type="InterPro" id="IPR050811">
    <property type="entry name" value="Phosphate_ABC_transporter"/>
</dbReference>
<gene>
    <name evidence="4" type="ORF">DSM107010_09000</name>
</gene>
<evidence type="ECO:0000256" key="2">
    <source>
        <dbReference type="SAM" id="Phobius"/>
    </source>
</evidence>
<comment type="caution">
    <text evidence="4">The sequence shown here is derived from an EMBL/GenBank/DDBJ whole genome shotgun (WGS) entry which is preliminary data.</text>
</comment>
<evidence type="ECO:0000256" key="1">
    <source>
        <dbReference type="ARBA" id="ARBA00022729"/>
    </source>
</evidence>
<dbReference type="PANTHER" id="PTHR30570">
    <property type="entry name" value="PERIPLASMIC PHOSPHATE BINDING COMPONENT OF PHOSPHATE ABC TRANSPORTER"/>
    <property type="match status" value="1"/>
</dbReference>
<dbReference type="SUPFAM" id="SSF53850">
    <property type="entry name" value="Periplasmic binding protein-like II"/>
    <property type="match status" value="1"/>
</dbReference>
<keyword evidence="2" id="KW-0472">Membrane</keyword>
<reference evidence="4 5" key="1">
    <citation type="journal article" date="2019" name="Genome Biol. Evol.">
        <title>Day and night: Metabolic profiles and evolutionary relationships of six axenic non-marine cyanobacteria.</title>
        <authorList>
            <person name="Will S.E."/>
            <person name="Henke P."/>
            <person name="Boedeker C."/>
            <person name="Huang S."/>
            <person name="Brinkmann H."/>
            <person name="Rohde M."/>
            <person name="Jarek M."/>
            <person name="Friedl T."/>
            <person name="Seufert S."/>
            <person name="Schumacher M."/>
            <person name="Overmann J."/>
            <person name="Neumann-Schaal M."/>
            <person name="Petersen J."/>
        </authorList>
    </citation>
    <scope>NUCLEOTIDE SEQUENCE [LARGE SCALE GENOMIC DNA]</scope>
    <source>
        <strain evidence="4 5">SAG 39.79</strain>
    </source>
</reference>
<evidence type="ECO:0000313" key="5">
    <source>
        <dbReference type="Proteomes" id="UP000282574"/>
    </source>
</evidence>
<protein>
    <submittedName>
        <fullName evidence="4">Phosphate ABC transporter substrate-binding protein</fullName>
    </submittedName>
</protein>